<evidence type="ECO:0000256" key="3">
    <source>
        <dbReference type="ARBA" id="ARBA00022448"/>
    </source>
</evidence>
<comment type="subcellular location">
    <subcellularLocation>
        <location evidence="1">Endosome membrane</location>
    </subcellularLocation>
</comment>
<dbReference type="InterPro" id="IPR005024">
    <property type="entry name" value="Snf7_fam"/>
</dbReference>
<comment type="similarity">
    <text evidence="2">Belongs to the SNF7 family.</text>
</comment>
<proteinExistence type="inferred from homology"/>
<accession>A0AAW1RI76</accession>
<evidence type="ECO:0000256" key="1">
    <source>
        <dbReference type="ARBA" id="ARBA00004608"/>
    </source>
</evidence>
<sequence length="244" mass="26470">MGNLFAKHKVPRRAITDTDKAVLQLKTQRRQLTAQKTRVEGLIAREIAVAKELIVAKKHERALLALRKKRLREGQLELIDAYLLNVEQVLANIEAAQRQNRLYDALKQGTVALQALQKEVSLEDVEALREDTAAAGEAERHVRELLAESLSAEDDAAALQELAALEDAEEAAEAARLPAVPARPTAAATQEEAAPAAHALEREAIAELAEPAQKREAAIAPAKPPTQRAAKRGRALAVEEPLAA</sequence>
<dbReference type="GO" id="GO:0006900">
    <property type="term" value="P:vesicle budding from membrane"/>
    <property type="evidence" value="ECO:0007669"/>
    <property type="project" value="TreeGrafter"/>
</dbReference>
<evidence type="ECO:0000313" key="9">
    <source>
        <dbReference type="Proteomes" id="UP001445335"/>
    </source>
</evidence>
<dbReference type="Pfam" id="PF03357">
    <property type="entry name" value="Snf7"/>
    <property type="match status" value="1"/>
</dbReference>
<feature type="region of interest" description="Disordered" evidence="7">
    <location>
        <begin position="212"/>
        <end position="244"/>
    </location>
</feature>
<feature type="region of interest" description="Disordered" evidence="7">
    <location>
        <begin position="177"/>
        <end position="198"/>
    </location>
</feature>
<gene>
    <name evidence="8" type="ORF">WJX81_002322</name>
</gene>
<dbReference type="GO" id="GO:0032511">
    <property type="term" value="P:late endosome to vacuole transport via multivesicular body sorting pathway"/>
    <property type="evidence" value="ECO:0007669"/>
    <property type="project" value="TreeGrafter"/>
</dbReference>
<evidence type="ECO:0000256" key="6">
    <source>
        <dbReference type="ARBA" id="ARBA00023136"/>
    </source>
</evidence>
<organism evidence="8 9">
    <name type="scientific">Elliptochloris bilobata</name>
    <dbReference type="NCBI Taxonomy" id="381761"/>
    <lineage>
        <taxon>Eukaryota</taxon>
        <taxon>Viridiplantae</taxon>
        <taxon>Chlorophyta</taxon>
        <taxon>core chlorophytes</taxon>
        <taxon>Trebouxiophyceae</taxon>
        <taxon>Trebouxiophyceae incertae sedis</taxon>
        <taxon>Elliptochloris clade</taxon>
        <taxon>Elliptochloris</taxon>
    </lineage>
</organism>
<keyword evidence="9" id="KW-1185">Reference proteome</keyword>
<keyword evidence="6" id="KW-0472">Membrane</keyword>
<evidence type="ECO:0000256" key="7">
    <source>
        <dbReference type="SAM" id="MobiDB-lite"/>
    </source>
</evidence>
<dbReference type="AlphaFoldDB" id="A0AAW1RI76"/>
<protein>
    <recommendedName>
        <fullName evidence="10">Charged multivesicular body protein 6</fullName>
    </recommendedName>
</protein>
<evidence type="ECO:0000256" key="2">
    <source>
        <dbReference type="ARBA" id="ARBA00006190"/>
    </source>
</evidence>
<dbReference type="PANTHER" id="PTHR22761">
    <property type="entry name" value="CHARGED MULTIVESICULAR BODY PROTEIN"/>
    <property type="match status" value="1"/>
</dbReference>
<evidence type="ECO:0000256" key="5">
    <source>
        <dbReference type="ARBA" id="ARBA00022927"/>
    </source>
</evidence>
<dbReference type="Proteomes" id="UP001445335">
    <property type="component" value="Unassembled WGS sequence"/>
</dbReference>
<dbReference type="GO" id="GO:0005771">
    <property type="term" value="C:multivesicular body"/>
    <property type="evidence" value="ECO:0007669"/>
    <property type="project" value="TreeGrafter"/>
</dbReference>
<dbReference type="PANTHER" id="PTHR22761:SF5">
    <property type="entry name" value="CHARGED MULTIVESICULAR BODY PROTEIN 6"/>
    <property type="match status" value="1"/>
</dbReference>
<keyword evidence="5" id="KW-0653">Protein transport</keyword>
<evidence type="ECO:0008006" key="10">
    <source>
        <dbReference type="Google" id="ProtNLM"/>
    </source>
</evidence>
<reference evidence="8 9" key="1">
    <citation type="journal article" date="2024" name="Nat. Commun.">
        <title>Phylogenomics reveals the evolutionary origins of lichenization in chlorophyte algae.</title>
        <authorList>
            <person name="Puginier C."/>
            <person name="Libourel C."/>
            <person name="Otte J."/>
            <person name="Skaloud P."/>
            <person name="Haon M."/>
            <person name="Grisel S."/>
            <person name="Petersen M."/>
            <person name="Berrin J.G."/>
            <person name="Delaux P.M."/>
            <person name="Dal Grande F."/>
            <person name="Keller J."/>
        </authorList>
    </citation>
    <scope>NUCLEOTIDE SEQUENCE [LARGE SCALE GENOMIC DNA]</scope>
    <source>
        <strain evidence="8 9">SAG 245.80</strain>
    </source>
</reference>
<dbReference type="EMBL" id="JALJOU010000036">
    <property type="protein sequence ID" value="KAK9833403.1"/>
    <property type="molecule type" value="Genomic_DNA"/>
</dbReference>
<dbReference type="GO" id="GO:0015031">
    <property type="term" value="P:protein transport"/>
    <property type="evidence" value="ECO:0007669"/>
    <property type="project" value="UniProtKB-KW"/>
</dbReference>
<name>A0AAW1RI76_9CHLO</name>
<comment type="caution">
    <text evidence="8">The sequence shown here is derived from an EMBL/GenBank/DDBJ whole genome shotgun (WGS) entry which is preliminary data.</text>
</comment>
<keyword evidence="4" id="KW-0967">Endosome</keyword>
<keyword evidence="3" id="KW-0813">Transport</keyword>
<dbReference type="Gene3D" id="1.10.287.1060">
    <property type="entry name" value="ESAT-6-like"/>
    <property type="match status" value="1"/>
</dbReference>
<dbReference type="GO" id="GO:0000815">
    <property type="term" value="C:ESCRT III complex"/>
    <property type="evidence" value="ECO:0007669"/>
    <property type="project" value="TreeGrafter"/>
</dbReference>
<evidence type="ECO:0000313" key="8">
    <source>
        <dbReference type="EMBL" id="KAK9833403.1"/>
    </source>
</evidence>
<evidence type="ECO:0000256" key="4">
    <source>
        <dbReference type="ARBA" id="ARBA00022753"/>
    </source>
</evidence>